<keyword evidence="2" id="KW-1185">Reference proteome</keyword>
<sequence>MYTLIENVTLQQHTNCDLALRLREERRYSIGRNTWRGWMDYLKHVILLKNSSLASTHSFTLKFELYIV</sequence>
<comment type="caution">
    <text evidence="1">The sequence shown here is derived from an EMBL/GenBank/DDBJ whole genome shotgun (WGS) entry which is preliminary data.</text>
</comment>
<proteinExistence type="predicted"/>
<dbReference type="Proteomes" id="UP000827092">
    <property type="component" value="Unassembled WGS sequence"/>
</dbReference>
<accession>A0AAV6UDZ4</accession>
<name>A0AAV6UDZ4_9ARAC</name>
<protein>
    <submittedName>
        <fullName evidence="1">Uncharacterized protein</fullName>
    </submittedName>
</protein>
<evidence type="ECO:0000313" key="2">
    <source>
        <dbReference type="Proteomes" id="UP000827092"/>
    </source>
</evidence>
<reference evidence="1 2" key="1">
    <citation type="journal article" date="2022" name="Nat. Ecol. Evol.">
        <title>A masculinizing supergene underlies an exaggerated male reproductive morph in a spider.</title>
        <authorList>
            <person name="Hendrickx F."/>
            <person name="De Corte Z."/>
            <person name="Sonet G."/>
            <person name="Van Belleghem S.M."/>
            <person name="Kostlbacher S."/>
            <person name="Vangestel C."/>
        </authorList>
    </citation>
    <scope>NUCLEOTIDE SEQUENCE [LARGE SCALE GENOMIC DNA]</scope>
    <source>
        <strain evidence="1">W744_W776</strain>
    </source>
</reference>
<evidence type="ECO:0000313" key="1">
    <source>
        <dbReference type="EMBL" id="KAG8182073.1"/>
    </source>
</evidence>
<dbReference type="AlphaFoldDB" id="A0AAV6UDZ4"/>
<gene>
    <name evidence="1" type="ORF">JTE90_008608</name>
</gene>
<organism evidence="1 2">
    <name type="scientific">Oedothorax gibbosus</name>
    <dbReference type="NCBI Taxonomy" id="931172"/>
    <lineage>
        <taxon>Eukaryota</taxon>
        <taxon>Metazoa</taxon>
        <taxon>Ecdysozoa</taxon>
        <taxon>Arthropoda</taxon>
        <taxon>Chelicerata</taxon>
        <taxon>Arachnida</taxon>
        <taxon>Araneae</taxon>
        <taxon>Araneomorphae</taxon>
        <taxon>Entelegynae</taxon>
        <taxon>Araneoidea</taxon>
        <taxon>Linyphiidae</taxon>
        <taxon>Erigoninae</taxon>
        <taxon>Oedothorax</taxon>
    </lineage>
</organism>
<dbReference type="EMBL" id="JAFNEN010000482">
    <property type="protein sequence ID" value="KAG8182073.1"/>
    <property type="molecule type" value="Genomic_DNA"/>
</dbReference>